<gene>
    <name evidence="2" type="ORF">UFOVP1247_115</name>
    <name evidence="1" type="ORF">UFOVP970_155</name>
</gene>
<name>A0A6J5R9H0_9CAUD</name>
<reference evidence="2" key="1">
    <citation type="submission" date="2020-05" db="EMBL/GenBank/DDBJ databases">
        <authorList>
            <person name="Chiriac C."/>
            <person name="Salcher M."/>
            <person name="Ghai R."/>
            <person name="Kavagutti S V."/>
        </authorList>
    </citation>
    <scope>NUCLEOTIDE SEQUENCE</scope>
</reference>
<protein>
    <submittedName>
        <fullName evidence="2">Uncharacterized protein</fullName>
    </submittedName>
</protein>
<sequence>MSIRIAGLNSCAVGYFNDSYGDDRSPAKVVPSSDATYISLVKRVGLDWKIEMHENSDKSRHLNYIESLRGNPNVEEAKVLEFNKIAEVINMKVPSTIKSGLPIINEIKLR</sequence>
<proteinExistence type="predicted"/>
<evidence type="ECO:0000313" key="2">
    <source>
        <dbReference type="EMBL" id="CAB4193639.1"/>
    </source>
</evidence>
<accession>A0A6J5R9H0</accession>
<evidence type="ECO:0000313" key="1">
    <source>
        <dbReference type="EMBL" id="CAB4175347.1"/>
    </source>
</evidence>
<dbReference type="EMBL" id="LR796916">
    <property type="protein sequence ID" value="CAB4175347.1"/>
    <property type="molecule type" value="Genomic_DNA"/>
</dbReference>
<dbReference type="EMBL" id="LR797195">
    <property type="protein sequence ID" value="CAB4193639.1"/>
    <property type="molecule type" value="Genomic_DNA"/>
</dbReference>
<organism evidence="2">
    <name type="scientific">uncultured Caudovirales phage</name>
    <dbReference type="NCBI Taxonomy" id="2100421"/>
    <lineage>
        <taxon>Viruses</taxon>
        <taxon>Duplodnaviria</taxon>
        <taxon>Heunggongvirae</taxon>
        <taxon>Uroviricota</taxon>
        <taxon>Caudoviricetes</taxon>
        <taxon>Peduoviridae</taxon>
        <taxon>Maltschvirus</taxon>
        <taxon>Maltschvirus maltsch</taxon>
    </lineage>
</organism>